<dbReference type="InterPro" id="IPR003400">
    <property type="entry name" value="ExbD"/>
</dbReference>
<dbReference type="PANTHER" id="PTHR30558:SF9">
    <property type="entry name" value="BIOPOLYMER TRANSPORT PROTEIN EXBD"/>
    <property type="match status" value="1"/>
</dbReference>
<dbReference type="GO" id="GO:0022857">
    <property type="term" value="F:transmembrane transporter activity"/>
    <property type="evidence" value="ECO:0007669"/>
    <property type="project" value="InterPro"/>
</dbReference>
<dbReference type="AlphaFoldDB" id="A0A4V2W2G8"/>
<dbReference type="GO" id="GO:0015031">
    <property type="term" value="P:protein transport"/>
    <property type="evidence" value="ECO:0007669"/>
    <property type="project" value="UniProtKB-KW"/>
</dbReference>
<feature type="transmembrane region" description="Helical" evidence="14">
    <location>
        <begin position="20"/>
        <end position="42"/>
    </location>
</feature>
<evidence type="ECO:0000256" key="6">
    <source>
        <dbReference type="ARBA" id="ARBA00022448"/>
    </source>
</evidence>
<keyword evidence="9 13" id="KW-0812">Transmembrane</keyword>
<evidence type="ECO:0000256" key="3">
    <source>
        <dbReference type="ARBA" id="ARBA00005811"/>
    </source>
</evidence>
<dbReference type="GO" id="GO:0005886">
    <property type="term" value="C:plasma membrane"/>
    <property type="evidence" value="ECO:0007669"/>
    <property type="project" value="UniProtKB-SubCell"/>
</dbReference>
<dbReference type="EMBL" id="VDGV01000047">
    <property type="protein sequence ID" value="TNG91783.1"/>
    <property type="molecule type" value="Genomic_DNA"/>
</dbReference>
<evidence type="ECO:0000256" key="4">
    <source>
        <dbReference type="ARBA" id="ARBA00011471"/>
    </source>
</evidence>
<comment type="function">
    <text evidence="1">Involved in the TonB-dependent energy-dependent transport of various receptor-bound substrates.</text>
</comment>
<sequence>MSFHLSDSTNEQELSEINVTPFIDVMLVLLIIFMVTVPLATVTVPIDLPIAKANVEPQLEKPIILSLNQQQELFLGNEPLPLHNLATALDQLTVNNRDMVIFFQVDKTIPYEILMNVMNQLRTAGYLKIGLVGLENKEQAEN</sequence>
<evidence type="ECO:0000256" key="9">
    <source>
        <dbReference type="ARBA" id="ARBA00022692"/>
    </source>
</evidence>
<dbReference type="Proteomes" id="UP000294619">
    <property type="component" value="Unassembled WGS sequence"/>
</dbReference>
<dbReference type="InterPro" id="IPR014170">
    <property type="entry name" value="TonB_ExbD_1"/>
</dbReference>
<accession>A0A4V2W2G8</accession>
<evidence type="ECO:0000313" key="18">
    <source>
        <dbReference type="Proteomes" id="UP000305526"/>
    </source>
</evidence>
<reference evidence="15 17" key="1">
    <citation type="submission" date="2019-03" db="EMBL/GenBank/DDBJ databases">
        <title>Genomic Encyclopedia of Type Strains, Phase IV (KMG-IV): sequencing the most valuable type-strain genomes for metagenomic binning, comparative biology and taxonomic classification.</title>
        <authorList>
            <person name="Goeker M."/>
        </authorList>
    </citation>
    <scope>NUCLEOTIDE SEQUENCE [LARGE SCALE GENOMIC DNA]</scope>
    <source>
        <strain evidence="15 17">DSM 28140</strain>
    </source>
</reference>
<evidence type="ECO:0000256" key="10">
    <source>
        <dbReference type="ARBA" id="ARBA00022927"/>
    </source>
</evidence>
<name>A0A4V2W2G8_9PAST</name>
<evidence type="ECO:0000256" key="14">
    <source>
        <dbReference type="SAM" id="Phobius"/>
    </source>
</evidence>
<evidence type="ECO:0000256" key="12">
    <source>
        <dbReference type="ARBA" id="ARBA00023136"/>
    </source>
</evidence>
<protein>
    <recommendedName>
        <fullName evidence="5">Biopolymer transport protein ExbD</fullName>
    </recommendedName>
</protein>
<evidence type="ECO:0000256" key="1">
    <source>
        <dbReference type="ARBA" id="ARBA00003540"/>
    </source>
</evidence>
<dbReference type="PANTHER" id="PTHR30558">
    <property type="entry name" value="EXBD MEMBRANE COMPONENT OF PMF-DRIVEN MACROMOLECULE IMPORT SYSTEM"/>
    <property type="match status" value="1"/>
</dbReference>
<keyword evidence="18" id="KW-1185">Reference proteome</keyword>
<keyword evidence="12 14" id="KW-0472">Membrane</keyword>
<comment type="subcellular location">
    <subcellularLocation>
        <location evidence="2">Cell inner membrane</location>
        <topology evidence="2">Single-pass type II membrane protein</topology>
    </subcellularLocation>
    <subcellularLocation>
        <location evidence="13">Cell membrane</location>
        <topology evidence="13">Single-pass type II membrane protein</topology>
    </subcellularLocation>
</comment>
<evidence type="ECO:0000256" key="13">
    <source>
        <dbReference type="RuleBase" id="RU003879"/>
    </source>
</evidence>
<organism evidence="15 17">
    <name type="scientific">Testudinibacter aquarius</name>
    <dbReference type="NCBI Taxonomy" id="1524974"/>
    <lineage>
        <taxon>Bacteria</taxon>
        <taxon>Pseudomonadati</taxon>
        <taxon>Pseudomonadota</taxon>
        <taxon>Gammaproteobacteria</taxon>
        <taxon>Pasteurellales</taxon>
        <taxon>Pasteurellaceae</taxon>
        <taxon>Testudinibacter</taxon>
    </lineage>
</organism>
<comment type="similarity">
    <text evidence="3 13">Belongs to the ExbD/TolR family.</text>
</comment>
<dbReference type="Proteomes" id="UP000305526">
    <property type="component" value="Unassembled WGS sequence"/>
</dbReference>
<dbReference type="NCBIfam" id="TIGR02803">
    <property type="entry name" value="ExbD_1"/>
    <property type="match status" value="1"/>
</dbReference>
<comment type="caution">
    <text evidence="15">The sequence shown here is derived from an EMBL/GenBank/DDBJ whole genome shotgun (WGS) entry which is preliminary data.</text>
</comment>
<keyword evidence="10 13" id="KW-0653">Protein transport</keyword>
<evidence type="ECO:0000313" key="15">
    <source>
        <dbReference type="EMBL" id="TCV88019.1"/>
    </source>
</evidence>
<keyword evidence="8" id="KW-0997">Cell inner membrane</keyword>
<evidence type="ECO:0000256" key="5">
    <source>
        <dbReference type="ARBA" id="ARBA00022090"/>
    </source>
</evidence>
<evidence type="ECO:0000256" key="7">
    <source>
        <dbReference type="ARBA" id="ARBA00022475"/>
    </source>
</evidence>
<evidence type="ECO:0000313" key="17">
    <source>
        <dbReference type="Proteomes" id="UP000294619"/>
    </source>
</evidence>
<keyword evidence="11 14" id="KW-1133">Transmembrane helix</keyword>
<keyword evidence="6 13" id="KW-0813">Transport</keyword>
<dbReference type="RefSeq" id="WP_132966372.1">
    <property type="nucleotide sequence ID" value="NZ_LEKL01000009.1"/>
</dbReference>
<evidence type="ECO:0000313" key="16">
    <source>
        <dbReference type="EMBL" id="TNG91783.1"/>
    </source>
</evidence>
<evidence type="ECO:0000256" key="11">
    <source>
        <dbReference type="ARBA" id="ARBA00022989"/>
    </source>
</evidence>
<evidence type="ECO:0000256" key="2">
    <source>
        <dbReference type="ARBA" id="ARBA00004249"/>
    </source>
</evidence>
<dbReference type="Gene3D" id="3.30.420.270">
    <property type="match status" value="1"/>
</dbReference>
<keyword evidence="7" id="KW-1003">Cell membrane</keyword>
<dbReference type="Pfam" id="PF02472">
    <property type="entry name" value="ExbD"/>
    <property type="match status" value="1"/>
</dbReference>
<reference evidence="16 18" key="2">
    <citation type="submission" date="2019-05" db="EMBL/GenBank/DDBJ databases">
        <title>Pasteurellaceae isolates from reptiles.</title>
        <authorList>
            <person name="Bojesen A.M."/>
            <person name="Lund E."/>
        </authorList>
    </citation>
    <scope>NUCLEOTIDE SEQUENCE [LARGE SCALE GENOMIC DNA]</scope>
    <source>
        <strain evidence="16 18">ELNT2x</strain>
    </source>
</reference>
<evidence type="ECO:0000256" key="8">
    <source>
        <dbReference type="ARBA" id="ARBA00022519"/>
    </source>
</evidence>
<proteinExistence type="inferred from homology"/>
<comment type="subunit">
    <text evidence="4">The accessory proteins ExbB and ExbD seem to form a complex with TonB.</text>
</comment>
<dbReference type="EMBL" id="SMCP01000004">
    <property type="protein sequence ID" value="TCV88019.1"/>
    <property type="molecule type" value="Genomic_DNA"/>
</dbReference>
<gene>
    <name evidence="16" type="primary">exbD</name>
    <name evidence="15" type="ORF">EDC16_104209</name>
    <name evidence="16" type="ORF">FHQ21_06545</name>
</gene>